<gene>
    <name evidence="2" type="ORF">PCOAH_00052440</name>
</gene>
<dbReference type="GeneID" id="30911978"/>
<evidence type="ECO:0000313" key="2">
    <source>
        <dbReference type="EMBL" id="ANQ10849.1"/>
    </source>
</evidence>
<evidence type="ECO:0000313" key="3">
    <source>
        <dbReference type="Proteomes" id="UP000092716"/>
    </source>
</evidence>
<accession>A0A1B1E7V3</accession>
<dbReference type="RefSeq" id="XP_019917544.1">
    <property type="nucleotide sequence ID" value="XM_020062024.1"/>
</dbReference>
<protein>
    <submittedName>
        <fullName evidence="2">Uncharacterized protein</fullName>
    </submittedName>
</protein>
<dbReference type="KEGG" id="pcot:PCOAH_00052440"/>
<sequence>MKEPTSQEQLRHSYVDKVPFLKNVESPHRLNIKDQVEKYERKEKKLKREMYKFISSIKNGHKQRHHVNYNLGVLCRTSLPYVNISSLSTHDGGTINGHAHKLQTGCSSPKERNHKKKTSPCRNYENEGDFKKHNFLWNRDGYHERGYQNYLHALLKRKDFHSSSIFGEYSHRRREPDLGMLQSEGLSHLGGKKLYREVHQNGYKGKVGSPWGDQGEEFPTCGLTPSGLTSPRKSMKMDVNKRAIHEQNGRGHQRSSSNCSSESTKIIDQFVKSIEGNQSGGKEKVNFGAVLPESNPLHGMNTQNLSIPDGYTSTTRKSKTHAADQDALTVLSEYRQMVMDNKKMLTLLQRVMYQVEVTNRSSQINKKIEKVISTYLRKVERMMRKYREAIKCDDFNKSRKLYRYFRAIEMVMLRCVLNYVIDLMHHVKYECKDLRREIEREICEVQLAIWQTLRRSPPVMRQSA</sequence>
<name>A0A1B1E7V3_9APIC</name>
<evidence type="ECO:0000256" key="1">
    <source>
        <dbReference type="SAM" id="MobiDB-lite"/>
    </source>
</evidence>
<feature type="region of interest" description="Disordered" evidence="1">
    <location>
        <begin position="102"/>
        <end position="125"/>
    </location>
</feature>
<keyword evidence="3" id="KW-1185">Reference proteome</keyword>
<dbReference type="EMBL" id="CP016252">
    <property type="protein sequence ID" value="ANQ10849.1"/>
    <property type="molecule type" value="Genomic_DNA"/>
</dbReference>
<proteinExistence type="predicted"/>
<dbReference type="VEuPathDB" id="PlasmoDB:PCOAH_00052440"/>
<dbReference type="AlphaFoldDB" id="A0A1B1E7V3"/>
<reference evidence="3" key="1">
    <citation type="submission" date="2016-06" db="EMBL/GenBank/DDBJ databases">
        <title>First high quality genome sequence of Plasmodium coatneyi using continuous long reads from single molecule, real-time sequencing.</title>
        <authorList>
            <person name="Chien J.-T."/>
            <person name="Pakala S.B."/>
            <person name="Geraldo J.A."/>
            <person name="Lapp S.A."/>
            <person name="Barnwell J.W."/>
            <person name="Kissinger J.C."/>
            <person name="Galinski M.R."/>
            <person name="Humphrey J.C."/>
        </authorList>
    </citation>
    <scope>NUCLEOTIDE SEQUENCE [LARGE SCALE GENOMIC DNA]</scope>
    <source>
        <strain evidence="3">Hackeri</strain>
    </source>
</reference>
<organism evidence="2 3">
    <name type="scientific">Plasmodium coatneyi</name>
    <dbReference type="NCBI Taxonomy" id="208452"/>
    <lineage>
        <taxon>Eukaryota</taxon>
        <taxon>Sar</taxon>
        <taxon>Alveolata</taxon>
        <taxon>Apicomplexa</taxon>
        <taxon>Aconoidasida</taxon>
        <taxon>Haemosporida</taxon>
        <taxon>Plasmodiidae</taxon>
        <taxon>Plasmodium</taxon>
    </lineage>
</organism>
<dbReference type="OrthoDB" id="380783at2759"/>
<dbReference type="Proteomes" id="UP000092716">
    <property type="component" value="Chromosome 14"/>
</dbReference>